<sequence length="78" mass="8831">MQNAIQLPSSLASGERQTDSDHFSELLQAVKVLIVLQIHVRVPVEARYPPYMLLYSTYLKPVQSSPPLSRLKSSCQFE</sequence>
<evidence type="ECO:0000313" key="2">
    <source>
        <dbReference type="Proteomes" id="UP001164746"/>
    </source>
</evidence>
<accession>A0ABY7DSU5</accession>
<proteinExistence type="predicted"/>
<name>A0ABY7DSU5_MYAAR</name>
<gene>
    <name evidence="1" type="ORF">MAR_024140</name>
</gene>
<organism evidence="1 2">
    <name type="scientific">Mya arenaria</name>
    <name type="common">Soft-shell clam</name>
    <dbReference type="NCBI Taxonomy" id="6604"/>
    <lineage>
        <taxon>Eukaryota</taxon>
        <taxon>Metazoa</taxon>
        <taxon>Spiralia</taxon>
        <taxon>Lophotrochozoa</taxon>
        <taxon>Mollusca</taxon>
        <taxon>Bivalvia</taxon>
        <taxon>Autobranchia</taxon>
        <taxon>Heteroconchia</taxon>
        <taxon>Euheterodonta</taxon>
        <taxon>Imparidentia</taxon>
        <taxon>Neoheterodontei</taxon>
        <taxon>Myida</taxon>
        <taxon>Myoidea</taxon>
        <taxon>Myidae</taxon>
        <taxon>Mya</taxon>
    </lineage>
</organism>
<evidence type="ECO:0000313" key="1">
    <source>
        <dbReference type="EMBL" id="WAQ99767.1"/>
    </source>
</evidence>
<dbReference type="Proteomes" id="UP001164746">
    <property type="component" value="Chromosome 3"/>
</dbReference>
<dbReference type="EMBL" id="CP111014">
    <property type="protein sequence ID" value="WAQ99767.1"/>
    <property type="molecule type" value="Genomic_DNA"/>
</dbReference>
<keyword evidence="2" id="KW-1185">Reference proteome</keyword>
<protein>
    <submittedName>
        <fullName evidence="1">Uncharacterized protein</fullName>
    </submittedName>
</protein>
<reference evidence="1" key="1">
    <citation type="submission" date="2022-11" db="EMBL/GenBank/DDBJ databases">
        <title>Centuries of genome instability and evolution in soft-shell clam transmissible cancer (bioRxiv).</title>
        <authorList>
            <person name="Hart S.F.M."/>
            <person name="Yonemitsu M.A."/>
            <person name="Giersch R.M."/>
            <person name="Beal B.F."/>
            <person name="Arriagada G."/>
            <person name="Davis B.W."/>
            <person name="Ostrander E.A."/>
            <person name="Goff S.P."/>
            <person name="Metzger M.J."/>
        </authorList>
    </citation>
    <scope>NUCLEOTIDE SEQUENCE</scope>
    <source>
        <strain evidence="1">MELC-2E11</strain>
        <tissue evidence="1">Siphon/mantle</tissue>
    </source>
</reference>
<feature type="non-terminal residue" evidence="1">
    <location>
        <position position="1"/>
    </location>
</feature>